<dbReference type="Gene3D" id="3.60.40.10">
    <property type="entry name" value="PPM-type phosphatase domain"/>
    <property type="match status" value="1"/>
</dbReference>
<dbReference type="InterPro" id="IPR001932">
    <property type="entry name" value="PPM-type_phosphatase-like_dom"/>
</dbReference>
<evidence type="ECO:0000313" key="5">
    <source>
        <dbReference type="WBParaSite" id="BXY_1750200.1"/>
    </source>
</evidence>
<feature type="chain" id="PRO_5009306785" evidence="2">
    <location>
        <begin position="21"/>
        <end position="1936"/>
    </location>
</feature>
<feature type="compositionally biased region" description="Polar residues" evidence="1">
    <location>
        <begin position="1831"/>
        <end position="1846"/>
    </location>
</feature>
<evidence type="ECO:0000256" key="1">
    <source>
        <dbReference type="SAM" id="MobiDB-lite"/>
    </source>
</evidence>
<dbReference type="PROSITE" id="PS51746">
    <property type="entry name" value="PPM_2"/>
    <property type="match status" value="1"/>
</dbReference>
<name>A0A1I7SWS1_BURXY</name>
<protein>
    <submittedName>
        <fullName evidence="5">PPM-type phosphatase domain-containing protein</fullName>
    </submittedName>
</protein>
<evidence type="ECO:0000313" key="4">
    <source>
        <dbReference type="Proteomes" id="UP000095284"/>
    </source>
</evidence>
<sequence>MKRVAVIFVLLYLPCSHALSQVEYCKKFLDCENDMMDTHKRCTDGSRNATAEACDLVQDFSELSKLMRARVNEFGACVSAESFMQSQRSEEIEIDEKQCELDPEEFAEPPSSCWKSVAQIKRKCQKFQRCCPAAKVCVKSGKNSQVTRAVREKHVIINHKTLDCREKMRWILRTRSDHNDPMVAKARAVLTSQGIKFVDKFRAKETEFPTDLKSNMNPSQPLRPIQTERRPVNDERRGILKQLSTLLLPKDDSEVKIRANERLSRFEQALARVEMNSRLKKKPILHAVKSFLPQAGSKPIHEGRSRYSEGSSPLPNTVLPTLRPITTTTEVTTTTETASTTTIISSTTALVTERSRRKHKKHRKHKKNFSTGLVTDLEPQKPHVSFALPQNLDLRRLRLLSARPHLMKDADKRRVWPENKVEKLERMGESEDSDEILHKTTAKSMETTTQIPFEVRRMETTATLTHGEQNIRIIEDAETNQTAVLTHQIKEEPSINGDKISVHEDTVTKIDSHPIDGMSDHKHKVSVLHEDTLTRHEHRKNNVDQMMRERGVKRIQEMNDQQATTTSDGVPEEDDVFGNESGFTRYPLRQNGAKIHLTSKTVTLKPLEPEDVGLRRDLEPLQNANTTPVEFETGVFTVRPKTKPPFDPVMEFLKRLRNPNRHTLPDRLKQVRTSKLATLPIAETTTVPNINIMDRTVTPTMRPKMVDGFVTFENDQDLLGARLKPQTVTPTVNPEELKEPETTTTMTSEDTTVIPEGNALNAMRTMAEIPEWPTTVPMEATTRPTIVKSNFGKNRDILRRQKIVRLDHKPMLTNVAKPFTNRNEKIEEDVGYRNKVYSAQKLLLSQPEQQMTEEEALLRLQRTKMPDIRRAPAQNGTPVKPAAAEELPGDFNQAQKDLIRNLEEFVNRKVYEEAVKDRVQHSESELLQSLRRSRSEFEIIGKRTGYCELYSTCSDLLKSAERECRGDELRFPPELARRKFGSCNAKLWTQYQDTDKLRLQLVSIFESCLVEDIATGRAGSPFGCSADWPTLPEFPAESTCTQRTAQIRDHCVRLGKCCDSLKRCRQVTDQNPLSQQLFDAQQDLAHRAAKCQSRGGGFRALKPIEMPTKKVLLLPNWVIKTTTYSPLYYDHHHQIVMSFFRKHVRGLLKQTFNKNGSTESDSANSEDYEDEHQHEQGHSGSELIYERIMNGRNGRKMVLPEIYSGKTGLDLPVINLDKFERGLRAAFTGPDGGLTNVQQVKQKPIAKLANLDDELSLSSCSDDEDILLTDCPVNAFDPNQMKGGSLESLGFCSDDLIPGSSMDRIEWDAFCEERAFGKSCSLYERNPISGIQAGTPIADVFGVLARKNNAILALADGVNWGEGARLAARCAIRGAFDHLNQAIEESSLRTTTDVFHSLLGAFHSAHALILQEGGALTTLCVALIAPVRNSDSYVLCVCNVGDSLCFVHNDHGVREVTLASHEVEHRNMRDAGGALGPVDGRNPQLHNLTCSMTFVEENDLVFITSDGVSDNFDPVVGKFCVIKKSEMEKENDVGILEIPSPNKSLHKTKSINNGVPVPKKRCLSVLPSVDAAERQELMLLRMADVISNGINNLQEASAGIEDIKPENETTASSLCHNLVDFAFNLSSAKRKTLEDPELYRTRTHSKTEERLRRKMIRNMIMEMPGKLDHASVVAYRVGFWESREKKQRNIHHESKGTPTLCPRPTDLPPPIPEHNSTNSQINCLVRMNKPIQNVNSTKVIVQKKQTAESELVLHLDIPPELRSEEAPIQRTRGKSPYEEIPILNQGEDSTKTPKMRDNKERRKHSRGSTLRHTLGVDVTWLKKLVINKHFSSSNKDSARTQPSGSQDFDRVNEPETPTESSSAHKLAPSANCSPTHQLYPSPKRLHHSVSQGVPPPISRLHPTQSQGASSFSLRKLKRLVRSERNSKFSAQNDTFL</sequence>
<dbReference type="SMART" id="SM00332">
    <property type="entry name" value="PP2Cc"/>
    <property type="match status" value="1"/>
</dbReference>
<feature type="region of interest" description="Disordered" evidence="1">
    <location>
        <begin position="1762"/>
        <end position="1810"/>
    </location>
</feature>
<accession>A0A1I7SWS1</accession>
<feature type="signal peptide" evidence="2">
    <location>
        <begin position="1"/>
        <end position="20"/>
    </location>
</feature>
<feature type="region of interest" description="Disordered" evidence="1">
    <location>
        <begin position="1151"/>
        <end position="1182"/>
    </location>
</feature>
<feature type="region of interest" description="Disordered" evidence="1">
    <location>
        <begin position="1831"/>
        <end position="1912"/>
    </location>
</feature>
<dbReference type="PANTHER" id="PTHR21586">
    <property type="entry name" value="TIPA"/>
    <property type="match status" value="1"/>
</dbReference>
<evidence type="ECO:0000259" key="3">
    <source>
        <dbReference type="PROSITE" id="PS51746"/>
    </source>
</evidence>
<organism evidence="4 5">
    <name type="scientific">Bursaphelenchus xylophilus</name>
    <name type="common">Pinewood nematode worm</name>
    <name type="synonym">Aphelenchoides xylophilus</name>
    <dbReference type="NCBI Taxonomy" id="6326"/>
    <lineage>
        <taxon>Eukaryota</taxon>
        <taxon>Metazoa</taxon>
        <taxon>Ecdysozoa</taxon>
        <taxon>Nematoda</taxon>
        <taxon>Chromadorea</taxon>
        <taxon>Rhabditida</taxon>
        <taxon>Tylenchina</taxon>
        <taxon>Tylenchomorpha</taxon>
        <taxon>Aphelenchoidea</taxon>
        <taxon>Aphelenchoididae</taxon>
        <taxon>Bursaphelenchus</taxon>
    </lineage>
</organism>
<dbReference type="InterPro" id="IPR053287">
    <property type="entry name" value="PP2C-like_domain"/>
</dbReference>
<dbReference type="SUPFAM" id="SSF81606">
    <property type="entry name" value="PP2C-like"/>
    <property type="match status" value="1"/>
</dbReference>
<feature type="region of interest" description="Disordered" evidence="1">
    <location>
        <begin position="295"/>
        <end position="320"/>
    </location>
</feature>
<reference evidence="5" key="1">
    <citation type="submission" date="2016-11" db="UniProtKB">
        <authorList>
            <consortium name="WormBaseParasite"/>
        </authorList>
    </citation>
    <scope>IDENTIFICATION</scope>
</reference>
<dbReference type="WBParaSite" id="BXY_1750200.1">
    <property type="protein sequence ID" value="BXY_1750200.1"/>
    <property type="gene ID" value="BXY_1750200"/>
</dbReference>
<dbReference type="PANTHER" id="PTHR21586:SF0">
    <property type="entry name" value="PP2C-LIKE DOMAIN-CONTAINING PROTEIN CG9801"/>
    <property type="match status" value="1"/>
</dbReference>
<evidence type="ECO:0000256" key="2">
    <source>
        <dbReference type="SAM" id="SignalP"/>
    </source>
</evidence>
<keyword evidence="2" id="KW-0732">Signal</keyword>
<feature type="region of interest" description="Disordered" evidence="1">
    <location>
        <begin position="559"/>
        <end position="585"/>
    </location>
</feature>
<feature type="domain" description="PPM-type phosphatase" evidence="3">
    <location>
        <begin position="1319"/>
        <end position="1677"/>
    </location>
</feature>
<dbReference type="Proteomes" id="UP000095284">
    <property type="component" value="Unplaced"/>
</dbReference>
<dbReference type="Pfam" id="PF13672">
    <property type="entry name" value="PP2C_2"/>
    <property type="match status" value="1"/>
</dbReference>
<feature type="compositionally biased region" description="Polar residues" evidence="1">
    <location>
        <begin position="1901"/>
        <end position="1912"/>
    </location>
</feature>
<feature type="compositionally biased region" description="Polar residues" evidence="1">
    <location>
        <begin position="1151"/>
        <end position="1163"/>
    </location>
</feature>
<feature type="compositionally biased region" description="Basic and acidic residues" evidence="1">
    <location>
        <begin position="1788"/>
        <end position="1800"/>
    </location>
</feature>
<feature type="compositionally biased region" description="Polar residues" evidence="1">
    <location>
        <begin position="559"/>
        <end position="568"/>
    </location>
</feature>
<proteinExistence type="predicted"/>
<dbReference type="InterPro" id="IPR036457">
    <property type="entry name" value="PPM-type-like_dom_sf"/>
</dbReference>